<accession>A0A432WK70</accession>
<name>A0A432WK70_9GAMM</name>
<keyword evidence="3" id="KW-1185">Reference proteome</keyword>
<dbReference type="GO" id="GO:0015969">
    <property type="term" value="P:guanosine tetraphosphate metabolic process"/>
    <property type="evidence" value="ECO:0007669"/>
    <property type="project" value="InterPro"/>
</dbReference>
<dbReference type="InterPro" id="IPR043519">
    <property type="entry name" value="NT_sf"/>
</dbReference>
<protein>
    <submittedName>
        <fullName evidence="2">(P)ppGpp synthetase</fullName>
    </submittedName>
</protein>
<evidence type="ECO:0000259" key="1">
    <source>
        <dbReference type="SMART" id="SM00954"/>
    </source>
</evidence>
<dbReference type="AlphaFoldDB" id="A0A432WK70"/>
<dbReference type="Gene3D" id="3.30.460.10">
    <property type="entry name" value="Beta Polymerase, domain 2"/>
    <property type="match status" value="1"/>
</dbReference>
<reference evidence="2 3" key="1">
    <citation type="journal article" date="2011" name="Front. Microbiol.">
        <title>Genomic signatures of strain selection and enhancement in Bacillus atrophaeus var. globigii, a historical biowarfare simulant.</title>
        <authorList>
            <person name="Gibbons H.S."/>
            <person name="Broomall S.M."/>
            <person name="McNew L.A."/>
            <person name="Daligault H."/>
            <person name="Chapman C."/>
            <person name="Bruce D."/>
            <person name="Karavis M."/>
            <person name="Krepps M."/>
            <person name="McGregor P.A."/>
            <person name="Hong C."/>
            <person name="Park K.H."/>
            <person name="Akmal A."/>
            <person name="Feldman A."/>
            <person name="Lin J.S."/>
            <person name="Chang W.E."/>
            <person name="Higgs B.W."/>
            <person name="Demirev P."/>
            <person name="Lindquist J."/>
            <person name="Liem A."/>
            <person name="Fochler E."/>
            <person name="Read T.D."/>
            <person name="Tapia R."/>
            <person name="Johnson S."/>
            <person name="Bishop-Lilly K.A."/>
            <person name="Detter C."/>
            <person name="Han C."/>
            <person name="Sozhamannan S."/>
            <person name="Rosenzweig C.N."/>
            <person name="Skowronski E.W."/>
        </authorList>
    </citation>
    <scope>NUCLEOTIDE SEQUENCE [LARGE SCALE GENOMIC DNA]</scope>
    <source>
        <strain evidence="2 3">Y4G10-17</strain>
    </source>
</reference>
<comment type="caution">
    <text evidence="2">The sequence shown here is derived from an EMBL/GenBank/DDBJ whole genome shotgun (WGS) entry which is preliminary data.</text>
</comment>
<dbReference type="Proteomes" id="UP000287823">
    <property type="component" value="Unassembled WGS sequence"/>
</dbReference>
<gene>
    <name evidence="2" type="ORF">CWE14_06525</name>
</gene>
<dbReference type="RefSeq" id="WP_126798621.1">
    <property type="nucleotide sequence ID" value="NZ_PIPO01000002.1"/>
</dbReference>
<dbReference type="SMART" id="SM00954">
    <property type="entry name" value="RelA_SpoT"/>
    <property type="match status" value="1"/>
</dbReference>
<sequence length="349" mass="40725">MPWIELEFSKKAVRRAGDYLISGEFDLDTYFESYEALDNWRNSHEYPIQSMLGYFRKKSFEIDSEAVVVRRLKRTPSILAKLKREHGMKLDRMEDIGGCRIVVSTKEKVYEVRDAIVDGRTRNILRRQRDYIKKPKNSGYRGIHLVYRYNGAKKQYSAHSIELQIRSKVQHSWATAVEVVGTFTRQGLKASQGHEAWLNFFKLASIAFEDIENKRLAKSAESKERLELVKYIERLGVIHKLRAFAVSTNHLGRDKKNKNDYFLLILEVDKSNIKVVRYSRHHIGRATKKYAELEKEFKDNKDKDVVLVSAESVHGLKKAYPNYFADTTEFSKNIEKILEANKALHQTSR</sequence>
<dbReference type="InterPro" id="IPR052366">
    <property type="entry name" value="GTP_Pyrophosphokinase"/>
</dbReference>
<dbReference type="PANTHER" id="PTHR47837:SF1">
    <property type="entry name" value="GTP PYROPHOSPHOKINASE YJBM"/>
    <property type="match status" value="1"/>
</dbReference>
<evidence type="ECO:0000313" key="3">
    <source>
        <dbReference type="Proteomes" id="UP000287823"/>
    </source>
</evidence>
<dbReference type="PANTHER" id="PTHR47837">
    <property type="entry name" value="GTP PYROPHOSPHOKINASE YJBM"/>
    <property type="match status" value="1"/>
</dbReference>
<dbReference type="EMBL" id="PIPO01000002">
    <property type="protein sequence ID" value="RUO34089.1"/>
    <property type="molecule type" value="Genomic_DNA"/>
</dbReference>
<dbReference type="SUPFAM" id="SSF81301">
    <property type="entry name" value="Nucleotidyltransferase"/>
    <property type="match status" value="1"/>
</dbReference>
<organism evidence="2 3">
    <name type="scientific">Aliidiomarina soli</name>
    <dbReference type="NCBI Taxonomy" id="1928574"/>
    <lineage>
        <taxon>Bacteria</taxon>
        <taxon>Pseudomonadati</taxon>
        <taxon>Pseudomonadota</taxon>
        <taxon>Gammaproteobacteria</taxon>
        <taxon>Alteromonadales</taxon>
        <taxon>Idiomarinaceae</taxon>
        <taxon>Aliidiomarina</taxon>
    </lineage>
</organism>
<dbReference type="Pfam" id="PF04607">
    <property type="entry name" value="RelA_SpoT"/>
    <property type="match status" value="1"/>
</dbReference>
<feature type="domain" description="RelA/SpoT" evidence="1">
    <location>
        <begin position="70"/>
        <end position="188"/>
    </location>
</feature>
<proteinExistence type="predicted"/>
<evidence type="ECO:0000313" key="2">
    <source>
        <dbReference type="EMBL" id="RUO34089.1"/>
    </source>
</evidence>
<dbReference type="InterPro" id="IPR007685">
    <property type="entry name" value="RelA_SpoT"/>
</dbReference>
<dbReference type="CDD" id="cd05399">
    <property type="entry name" value="NT_Rel-Spo_like"/>
    <property type="match status" value="1"/>
</dbReference>